<keyword evidence="13" id="KW-1185">Reference proteome</keyword>
<evidence type="ECO:0000256" key="10">
    <source>
        <dbReference type="PIRSR" id="PIRSR610347-2"/>
    </source>
</evidence>
<accession>A0A2R5GXI4</accession>
<feature type="binding site" evidence="10">
    <location>
        <position position="397"/>
    </location>
    <ligand>
        <name>substrate</name>
    </ligand>
</feature>
<dbReference type="Gene3D" id="3.30.870.10">
    <property type="entry name" value="Endonuclease Chain A"/>
    <property type="match status" value="2"/>
</dbReference>
<evidence type="ECO:0000256" key="6">
    <source>
        <dbReference type="ARBA" id="ARBA00022839"/>
    </source>
</evidence>
<evidence type="ECO:0000256" key="3">
    <source>
        <dbReference type="ARBA" id="ARBA00022722"/>
    </source>
</evidence>
<dbReference type="AlphaFoldDB" id="A0A2R5GXI4"/>
<evidence type="ECO:0000313" key="12">
    <source>
        <dbReference type="EMBL" id="GBG32674.1"/>
    </source>
</evidence>
<keyword evidence="4" id="KW-0227">DNA damage</keyword>
<comment type="similarity">
    <text evidence="2">Belongs to the tyrosyl-DNA phosphodiesterase family.</text>
</comment>
<dbReference type="GO" id="GO:0005634">
    <property type="term" value="C:nucleus"/>
    <property type="evidence" value="ECO:0007669"/>
    <property type="project" value="UniProtKB-SubCell"/>
</dbReference>
<evidence type="ECO:0000256" key="1">
    <source>
        <dbReference type="ARBA" id="ARBA00004123"/>
    </source>
</evidence>
<evidence type="ECO:0000256" key="8">
    <source>
        <dbReference type="ARBA" id="ARBA00023242"/>
    </source>
</evidence>
<dbReference type="Proteomes" id="UP000241890">
    <property type="component" value="Unassembled WGS sequence"/>
</dbReference>
<evidence type="ECO:0000313" key="13">
    <source>
        <dbReference type="Proteomes" id="UP000241890"/>
    </source>
</evidence>
<dbReference type="SUPFAM" id="SSF56024">
    <property type="entry name" value="Phospholipase D/nuclease"/>
    <property type="match status" value="2"/>
</dbReference>
<comment type="caution">
    <text evidence="12">The sequence shown here is derived from an EMBL/GenBank/DDBJ whole genome shotgun (WGS) entry which is preliminary data.</text>
</comment>
<sequence length="511" mass="57127">MCGSSLVPPEVDTDLVCGRCARRNPEAATACISCGSNLRNEDRTKWPVHGFLLNEIHDREGQRVAKGPLERASTASIPALTMELQGLQEAWVLSMDIDPAIFFRVFPAFRELRKLYVFHGMDGGSPFRRNEANRALEQTLRQVNSHVRCFHPPPKPYGKHHSKGFVLFYKDKLRVIVHTANLVPFDLFNKTDAVYYEDFELMREDGVPRGSNRVFGPSLLKYFRAQMDAIVEGMRGERRFADRLPEVASLWKYDFSTAHAALIASVPGTFSAAGATRWGQLALAAHLETLPAEERDWPVVCQFTSFGSQNMTKKHGSQACWALDEFARRALIRNQNADVHFVFPSNLDCRRSIVGYAHGLFFADKQAPSFARIRPRLCSWTAAEAYPSRNLAFPHMKSYFAYDPSDPRRLSWACITSANLSKAAWGNFTQKGDLSIRSWELGVLFTPALCGSGPRRLVASPARSVGAEDFVLPIPIRLPPVPYTASMDDPSSELPPNELTHVICVPVPPSS</sequence>
<protein>
    <submittedName>
        <fullName evidence="12">Tyrosyl-DNA phosphodiesterase 1</fullName>
    </submittedName>
</protein>
<dbReference type="InParanoid" id="A0A2R5GXI4"/>
<comment type="subcellular location">
    <subcellularLocation>
        <location evidence="1">Nucleus</location>
    </subcellularLocation>
</comment>
<feature type="binding site" evidence="10">
    <location>
        <position position="163"/>
    </location>
    <ligand>
        <name>substrate</name>
    </ligand>
</feature>
<dbReference type="PANTHER" id="PTHR12415">
    <property type="entry name" value="TYROSYL-DNA PHOSPHODIESTERASE 1"/>
    <property type="match status" value="1"/>
</dbReference>
<dbReference type="EMBL" id="BEYU01000127">
    <property type="protein sequence ID" value="GBG32674.1"/>
    <property type="molecule type" value="Genomic_DNA"/>
</dbReference>
<proteinExistence type="inferred from homology"/>
<dbReference type="GO" id="GO:0004527">
    <property type="term" value="F:exonuclease activity"/>
    <property type="evidence" value="ECO:0007669"/>
    <property type="project" value="UniProtKB-KW"/>
</dbReference>
<keyword evidence="5" id="KW-0378">Hydrolase</keyword>
<feature type="active site" description="Nucleophile" evidence="9">
    <location>
        <position position="161"/>
    </location>
</feature>
<dbReference type="InterPro" id="IPR010347">
    <property type="entry name" value="Tdp1"/>
</dbReference>
<keyword evidence="6" id="KW-0269">Exonuclease</keyword>
<dbReference type="PANTHER" id="PTHR12415:SF0">
    <property type="entry name" value="TYROSYL-DNA PHOSPHODIESTERASE 1"/>
    <property type="match status" value="1"/>
</dbReference>
<evidence type="ECO:0000256" key="4">
    <source>
        <dbReference type="ARBA" id="ARBA00022763"/>
    </source>
</evidence>
<evidence type="ECO:0000256" key="7">
    <source>
        <dbReference type="ARBA" id="ARBA00023204"/>
    </source>
</evidence>
<gene>
    <name evidence="12" type="ORF">FCC1311_088992</name>
</gene>
<keyword evidence="3" id="KW-0540">Nuclease</keyword>
<keyword evidence="7" id="KW-0234">DNA repair</keyword>
<evidence type="ECO:0000256" key="11">
    <source>
        <dbReference type="PIRSR" id="PIRSR610347-3"/>
    </source>
</evidence>
<organism evidence="12 13">
    <name type="scientific">Hondaea fermentalgiana</name>
    <dbReference type="NCBI Taxonomy" id="2315210"/>
    <lineage>
        <taxon>Eukaryota</taxon>
        <taxon>Sar</taxon>
        <taxon>Stramenopiles</taxon>
        <taxon>Bigyra</taxon>
        <taxon>Labyrinthulomycetes</taxon>
        <taxon>Thraustochytrida</taxon>
        <taxon>Thraustochytriidae</taxon>
        <taxon>Hondaea</taxon>
    </lineage>
</organism>
<reference evidence="12 13" key="1">
    <citation type="submission" date="2017-12" db="EMBL/GenBank/DDBJ databases">
        <title>Sequencing, de novo assembly and annotation of complete genome of a new Thraustochytrid species, strain FCC1311.</title>
        <authorList>
            <person name="Sedici K."/>
            <person name="Godart F."/>
            <person name="Aiese Cigliano R."/>
            <person name="Sanseverino W."/>
            <person name="Barakat M."/>
            <person name="Ortet P."/>
            <person name="Marechal E."/>
            <person name="Cagnac O."/>
            <person name="Amato A."/>
        </authorList>
    </citation>
    <scope>NUCLEOTIDE SEQUENCE [LARGE SCALE GENOMIC DNA]</scope>
</reference>
<evidence type="ECO:0000256" key="5">
    <source>
        <dbReference type="ARBA" id="ARBA00022801"/>
    </source>
</evidence>
<feature type="site" description="Interaction with DNA" evidence="11">
    <location>
        <position position="421"/>
    </location>
</feature>
<evidence type="ECO:0000256" key="2">
    <source>
        <dbReference type="ARBA" id="ARBA00010205"/>
    </source>
</evidence>
<dbReference type="GO" id="GO:0003697">
    <property type="term" value="F:single-stranded DNA binding"/>
    <property type="evidence" value="ECO:0007669"/>
    <property type="project" value="TreeGrafter"/>
</dbReference>
<evidence type="ECO:0000256" key="9">
    <source>
        <dbReference type="PIRSR" id="PIRSR610347-1"/>
    </source>
</evidence>
<dbReference type="GO" id="GO:0003690">
    <property type="term" value="F:double-stranded DNA binding"/>
    <property type="evidence" value="ECO:0007669"/>
    <property type="project" value="TreeGrafter"/>
</dbReference>
<name>A0A2R5GXI4_9STRA</name>
<feature type="active site" description="Proton donor/acceptor" evidence="9">
    <location>
        <position position="395"/>
    </location>
</feature>
<dbReference type="GO" id="GO:0017005">
    <property type="term" value="F:3'-tyrosyl-DNA phosphodiesterase activity"/>
    <property type="evidence" value="ECO:0007669"/>
    <property type="project" value="TreeGrafter"/>
</dbReference>
<dbReference type="GO" id="GO:0006281">
    <property type="term" value="P:DNA repair"/>
    <property type="evidence" value="ECO:0007669"/>
    <property type="project" value="UniProtKB-KW"/>
</dbReference>
<dbReference type="OrthoDB" id="47785at2759"/>
<keyword evidence="8" id="KW-0539">Nucleus</keyword>
<dbReference type="Pfam" id="PF06087">
    <property type="entry name" value="Tyr-DNA_phospho"/>
    <property type="match status" value="1"/>
</dbReference>